<accession>A0A081CBB0</accession>
<feature type="compositionally biased region" description="Polar residues" evidence="17">
    <location>
        <begin position="978"/>
        <end position="1002"/>
    </location>
</feature>
<dbReference type="Gene3D" id="3.40.1090.10">
    <property type="entry name" value="Cytosolic phospholipase A2 catalytic domain"/>
    <property type="match status" value="2"/>
</dbReference>
<evidence type="ECO:0000256" key="10">
    <source>
        <dbReference type="ARBA" id="ARBA00022989"/>
    </source>
</evidence>
<dbReference type="FunFam" id="3.40.1090.10:FF:000013">
    <property type="entry name" value="Lysophospholipase NTE1"/>
    <property type="match status" value="1"/>
</dbReference>
<evidence type="ECO:0000313" key="21">
    <source>
        <dbReference type="Proteomes" id="UP000053758"/>
    </source>
</evidence>
<evidence type="ECO:0000256" key="13">
    <source>
        <dbReference type="ARBA" id="ARBA00024965"/>
    </source>
</evidence>
<comment type="catalytic activity">
    <reaction evidence="14 16">
        <text>a 1-acyl-sn-glycero-3-phosphocholine + H2O = sn-glycerol 3-phosphocholine + a fatty acid + H(+)</text>
        <dbReference type="Rhea" id="RHEA:15177"/>
        <dbReference type="ChEBI" id="CHEBI:15377"/>
        <dbReference type="ChEBI" id="CHEBI:15378"/>
        <dbReference type="ChEBI" id="CHEBI:16870"/>
        <dbReference type="ChEBI" id="CHEBI:28868"/>
        <dbReference type="ChEBI" id="CHEBI:58168"/>
        <dbReference type="EC" id="3.1.1.5"/>
    </reaction>
</comment>
<feature type="short sequence motif" description="DGA/G" evidence="15">
    <location>
        <begin position="1708"/>
        <end position="1710"/>
    </location>
</feature>
<dbReference type="PROSITE" id="PS50042">
    <property type="entry name" value="CNMP_BINDING_3"/>
    <property type="match status" value="2"/>
</dbReference>
<feature type="domain" description="Cyclic nucleotide-binding" evidence="18">
    <location>
        <begin position="901"/>
        <end position="935"/>
    </location>
</feature>
<dbReference type="Gene3D" id="3.90.550.10">
    <property type="entry name" value="Spore Coat Polysaccharide Biosynthesis Protein SpsA, Chain A"/>
    <property type="match status" value="1"/>
</dbReference>
<keyword evidence="11 15" id="KW-0443">Lipid metabolism</keyword>
<dbReference type="SUPFAM" id="SSF51206">
    <property type="entry name" value="cAMP-binding domain-like"/>
    <property type="match status" value="3"/>
</dbReference>
<dbReference type="Pfam" id="PF01734">
    <property type="entry name" value="Patatin"/>
    <property type="match status" value="1"/>
</dbReference>
<evidence type="ECO:0000256" key="14">
    <source>
        <dbReference type="ARBA" id="ARBA00049531"/>
    </source>
</evidence>
<evidence type="ECO:0000256" key="7">
    <source>
        <dbReference type="ARBA" id="ARBA00022801"/>
    </source>
</evidence>
<keyword evidence="9 15" id="KW-0442">Lipid degradation</keyword>
<dbReference type="GO" id="GO:0005789">
    <property type="term" value="C:endoplasmic reticulum membrane"/>
    <property type="evidence" value="ECO:0007669"/>
    <property type="project" value="UniProtKB-SubCell"/>
</dbReference>
<dbReference type="InterPro" id="IPR056556">
    <property type="entry name" value="NTE1_P-loop_dom"/>
</dbReference>
<name>A0A081CBB0_PSEA2</name>
<evidence type="ECO:0000256" key="11">
    <source>
        <dbReference type="ARBA" id="ARBA00023098"/>
    </source>
</evidence>
<evidence type="ECO:0000256" key="17">
    <source>
        <dbReference type="SAM" id="MobiDB-lite"/>
    </source>
</evidence>
<dbReference type="InterPro" id="IPR018490">
    <property type="entry name" value="cNMP-bd_dom_sf"/>
</dbReference>
<keyword evidence="10 16" id="KW-1133">Transmembrane helix</keyword>
<feature type="active site" description="Proton acceptor" evidence="15">
    <location>
        <position position="1708"/>
    </location>
</feature>
<reference evidence="20" key="1">
    <citation type="submission" date="2014-07" db="EMBL/GenBank/DDBJ databases">
        <title>Draft genome sequence of the yeast Pseudozyma antarctica JCM 10317 known as a producer of lipase B which used in a wide range of industrial applications.</title>
        <authorList>
            <person name="Morita T."/>
            <person name="Saika A."/>
            <person name="Koike H."/>
        </authorList>
    </citation>
    <scope>NUCLEOTIDE SEQUENCE</scope>
    <source>
        <strain evidence="20">JCM 10317</strain>
    </source>
</reference>
<dbReference type="PANTHER" id="PTHR14226:SF29">
    <property type="entry name" value="NEUROPATHY TARGET ESTERASE SWS"/>
    <property type="match status" value="1"/>
</dbReference>
<feature type="compositionally biased region" description="Polar residues" evidence="17">
    <location>
        <begin position="1074"/>
        <end position="1098"/>
    </location>
</feature>
<feature type="transmembrane region" description="Helical" evidence="16">
    <location>
        <begin position="1997"/>
        <end position="2023"/>
    </location>
</feature>
<dbReference type="Pfam" id="PF24179">
    <property type="entry name" value="NTE_Ploop"/>
    <property type="match status" value="1"/>
</dbReference>
<dbReference type="InterPro" id="IPR035518">
    <property type="entry name" value="DPG_synthase"/>
</dbReference>
<comment type="similarity">
    <text evidence="2 16">Belongs to the NTE family.</text>
</comment>
<keyword evidence="7 15" id="KW-0378">Hydrolase</keyword>
<sequence length="2407" mass="259501">MEGCAAIILSSTILLASRRARCSAAANIKAATDSAMSQAPIAASSSSLASIATDAASMSSTAAETVAATAAAAASYADDRNPLIALIDGLLRVTLASLNLIRILATFSTITVPSLVYTILHYSLTLQLNFPSLALLFLTSLVSAFIWLRYRHLNKYERLREVPLTRDEGFNLNPDVASAGTDNDRGSFHNYLDDFLQAIRIFGFLEKPVFHELARHMQTRRLVAGDSLSLDTDCSFYIVIDGHVQVYAPLPSATASAVGQDSVEDEDDNGYQLLNEVESGGTLSSLFTILSLFTEDVKLSFGHEHDMHSAPHNLGPSPMDRHFSFGSTAHSTRMGRGTGSADGSTAPTSPYASAFNAPSQTTAQLQLNAAALRNVPNALSTEGAVERLGASAVRAGARPTHARTGSSGTGSVTVQDGDNSTVMDAAEHHDDSGTNSLGHAPDLQMPPAQASAPFSHFAPGYTASPAGTPLPNLPSSTQSPYFRGRAASVQGMHDPHIGPHTPGSILSAMSSAHGHLGRGAEAFHHQGAGTVARATVDTTLAVIPAEAFKRLTKKFPNAAAHIVQVILARLSRVTFHTAHKYLGLTKEVMRTEKSINDLACFPLPSEFYEKGGMDRLRQRFLPQPTSHRESSSALNDDDYFRNFQEWTTGAQRSSTPVPGERRSADDTSVPKVRIAEPAGSDTSPKQQNRKAAPPRISTAKTPWGHPDPALKTPLARTTVGPGDLLSMASLSSDGWYTGGFDIHSAQPTPRAKPRSVSKLDPFHGPLPHPMDDSHSGTSPRSGSSRSGNYGNSHNTDEGEGDHPFSSIGLSHFDIKSEVMDCIAKSIGLAQAAVSPIAASYQASPHISAQDALLQRSVFKSAFSSLSMLDAAMAEEESSITGTNSSMAGHGQSGFHPSDFENEVEIKFFPAGSTLVKAGESRAGLFYVIDGFLDVLLPAEANELDEDDRKAPKGKPGRAGRSGSGGKSSAKADAHRKAPSTSSLRTGQNDDAASWDVTPQSSRRGTDADRASGVGESATSSLHRPPVREGSSSSSSYGAMSGMRRRPTDSTKVGNALDGTGGGANASLRKPQPAATATATGVRTQTKAYADISGSSRPPLQQAPRHNAQQQNGQRTKDGKRSIFSVGRGGIAGYLSSLLGTASYVDIAAKTDVYVGFLPAHALERIMERRPIVLLTLCKRLLSLLPPLILHIDSSLDWQQVNAGQVIYREDDASDSFFIVINGRLRAITEKGNGIEVHNEYGQGDSVGELDVITNSRRRTTLHAIRDSELARMPSTLFNAISVRHPAITIQISRIIARRVRAELVRSKQEGAALGAPIPGLPDLGRNNLNLKTVAIVPVTRQVPVMDFAAKLQAAFDDTIGGRAIFLDQSSVMGVLGRHAFSRMGKLKLAGWLADLEQKYRMVVYVVDTPVSSAWSQTSIRQADCVLMVGYGDEPAMGEYERLLLSVKTTARKELVLLHPERSVPPGSTREWLKNRPWVHAHHHVEMAGLAGSQSAAAMATGGDPKAVKALRNLKQKLETSLQRYRKTKTPLSASGRPHHASDFARLARRLCGKSIGLVLGGGGARGCAHLGVIRALEERSIPIDMVGGTSIGSLVGGLYAREAEMVSTFGRAKRFAGRMASLWRFASDLTYPVVSYTTGHEFNRGVFKAIQETHIEDMWIPFFCNTTNITWSRMEVHTSGYAWRYIRGSMTLAGLIPPLVDEGNMLVDGGYVDNLPVTVMLAMGARSVFAVDVGSIDDTSPRAYGDTLSGWWVLLNRWNPWSDAGKIPSIPDIQGRLTYVSSVKTLEEAKKVNGCFYMRMPVEEYGTLAFGRFDQIYEKGYRAAVDMLDGWDAEGKLPSSMERDESYDEEDEEWDEFEDEVGPGGAAVSSRWVDRSIFNEKRERQLAAVRLDRVGQQRCLKIDTSTRTARALIQHPAAAIRDTCCLAFTRNFPICNQQLLQHLSSTRLADSEDNSAGQMGAACCAGAAMAGGAGPTSLVDGTIWGFVSALPIALYHYYPHVALALVTLLAVGASTLYLAVVWLTPVTKTSSRSELSYVSPASAAPQPLPSLLDDVEQVQLSVVVPAYNERERLPIMLRETVEFLESLRRQKRSLVQGLDEADTIAASAGEEHKDAKTVRKALYEPLETYEIVLVDDGSQDGTHEVALEFGREHAVDVRVVRLVKNRGKGGAVRHGVLHSRGSLVLFADADGATRFGDVSTLSRALAQILTARGHAMVVGSRAHMVKSDAVVKRSRLRNLLMHSFHLLLTLLLRPPTPSSLIPAFLRTKTRCASGEQRQRLPVQPEIKDTQCGFKLFTRPTAKLVFPASHIDGWIFDVELILLAQAASNLAMQTKPPSIPTQQQGQGKGEWRGLEGLALPIAEVAVHWHEVGGSKIALLTDSVRMALDLVVIRANYGLRRWQPPPPAL</sequence>
<evidence type="ECO:0000256" key="8">
    <source>
        <dbReference type="ARBA" id="ARBA00022824"/>
    </source>
</evidence>
<evidence type="ECO:0000256" key="1">
    <source>
        <dbReference type="ARBA" id="ARBA00004477"/>
    </source>
</evidence>
<evidence type="ECO:0000313" key="20">
    <source>
        <dbReference type="EMBL" id="GAK63956.1"/>
    </source>
</evidence>
<feature type="active site" description="Nucleophile" evidence="15">
    <location>
        <position position="1590"/>
    </location>
</feature>
<dbReference type="Pfam" id="PF00027">
    <property type="entry name" value="cNMP_binding"/>
    <property type="match status" value="1"/>
</dbReference>
<dbReference type="InterPro" id="IPR029044">
    <property type="entry name" value="Nucleotide-diphossugar_trans"/>
</dbReference>
<evidence type="ECO:0000256" key="16">
    <source>
        <dbReference type="RuleBase" id="RU362043"/>
    </source>
</evidence>
<dbReference type="InterPro" id="IPR014710">
    <property type="entry name" value="RmlC-like_jellyroll"/>
</dbReference>
<dbReference type="InterPro" id="IPR002641">
    <property type="entry name" value="PNPLA_dom"/>
</dbReference>
<dbReference type="GO" id="GO:0046470">
    <property type="term" value="P:phosphatidylcholine metabolic process"/>
    <property type="evidence" value="ECO:0007669"/>
    <property type="project" value="InterPro"/>
</dbReference>
<feature type="region of interest" description="Disordered" evidence="17">
    <location>
        <begin position="395"/>
        <end position="476"/>
    </location>
</feature>
<evidence type="ECO:0000259" key="18">
    <source>
        <dbReference type="PROSITE" id="PS50042"/>
    </source>
</evidence>
<feature type="short sequence motif" description="GXGXXG" evidence="15">
    <location>
        <begin position="1561"/>
        <end position="1566"/>
    </location>
</feature>
<feature type="compositionally biased region" description="Low complexity" evidence="17">
    <location>
        <begin position="775"/>
        <end position="793"/>
    </location>
</feature>
<dbReference type="FunFam" id="2.60.120.10:FF:000062">
    <property type="entry name" value="Lysophospholipase NTE1"/>
    <property type="match status" value="1"/>
</dbReference>
<dbReference type="InterPro" id="IPR050301">
    <property type="entry name" value="NTE"/>
</dbReference>
<keyword evidence="8 16" id="KW-0256">Endoplasmic reticulum</keyword>
<dbReference type="PANTHER" id="PTHR14226">
    <property type="entry name" value="NEUROPATHY TARGET ESTERASE/SWISS CHEESE D.MELANOGASTER"/>
    <property type="match status" value="1"/>
</dbReference>
<feature type="region of interest" description="Disordered" evidence="17">
    <location>
        <begin position="741"/>
        <end position="804"/>
    </location>
</feature>
<evidence type="ECO:0000256" key="5">
    <source>
        <dbReference type="ARBA" id="ARBA00022692"/>
    </source>
</evidence>
<comment type="function">
    <text evidence="13">Intracellular phospholipase B that catalyzes the double deacylation of phosphatidylcholine (PC) to glycerophosphocholine (GroPCho). Plays an important role in membrane lipid homeostasis. Responsible for the rapid PC turnover in response to inositol, elevated temperatures, or when choline is present in the growth medium.</text>
</comment>
<feature type="region of interest" description="Disordered" evidence="17">
    <location>
        <begin position="327"/>
        <end position="347"/>
    </location>
</feature>
<feature type="domain" description="PNPLA" evidence="19">
    <location>
        <begin position="1557"/>
        <end position="1721"/>
    </location>
</feature>
<feature type="transmembrane region" description="Helical" evidence="16">
    <location>
        <begin position="132"/>
        <end position="150"/>
    </location>
</feature>
<feature type="compositionally biased region" description="Polar residues" evidence="17">
    <location>
        <begin position="403"/>
        <end position="422"/>
    </location>
</feature>
<dbReference type="CDD" id="cd04188">
    <property type="entry name" value="DPG_synthase"/>
    <property type="match status" value="1"/>
</dbReference>
<dbReference type="Proteomes" id="UP000053758">
    <property type="component" value="Unassembled WGS sequence"/>
</dbReference>
<evidence type="ECO:0000256" key="15">
    <source>
        <dbReference type="PROSITE-ProRule" id="PRU01161"/>
    </source>
</evidence>
<keyword evidence="5 16" id="KW-0812">Transmembrane</keyword>
<feature type="domain" description="Cyclic nucleotide-binding" evidence="18">
    <location>
        <begin position="1179"/>
        <end position="1280"/>
    </location>
</feature>
<evidence type="ECO:0000256" key="12">
    <source>
        <dbReference type="ARBA" id="ARBA00023136"/>
    </source>
</evidence>
<dbReference type="InterPro" id="IPR000595">
    <property type="entry name" value="cNMP-bd_dom"/>
</dbReference>
<evidence type="ECO:0000256" key="4">
    <source>
        <dbReference type="ARBA" id="ARBA00018317"/>
    </source>
</evidence>
<evidence type="ECO:0000256" key="9">
    <source>
        <dbReference type="ARBA" id="ARBA00022963"/>
    </source>
</evidence>
<gene>
    <name evidence="20" type="ORF">PAN0_004c2165</name>
</gene>
<protein>
    <recommendedName>
        <fullName evidence="4 16">Lysophospholipase NTE1</fullName>
        <ecNumber evidence="3 16">3.1.1.5</ecNumber>
    </recommendedName>
    <alternativeName>
        <fullName evidence="16">Intracellular phospholipase B</fullName>
    </alternativeName>
</protein>
<dbReference type="GO" id="GO:0016042">
    <property type="term" value="P:lipid catabolic process"/>
    <property type="evidence" value="ECO:0007669"/>
    <property type="project" value="UniProtKB-UniRule"/>
</dbReference>
<dbReference type="RefSeq" id="XP_014657596.1">
    <property type="nucleotide sequence ID" value="XM_014802110.1"/>
</dbReference>
<dbReference type="PROSITE" id="PS51635">
    <property type="entry name" value="PNPLA"/>
    <property type="match status" value="1"/>
</dbReference>
<organism evidence="20">
    <name type="scientific">Pseudozyma antarctica</name>
    <name type="common">Yeast</name>
    <name type="synonym">Candida antarctica</name>
    <dbReference type="NCBI Taxonomy" id="84753"/>
    <lineage>
        <taxon>Eukaryota</taxon>
        <taxon>Fungi</taxon>
        <taxon>Dikarya</taxon>
        <taxon>Basidiomycota</taxon>
        <taxon>Ustilaginomycotina</taxon>
        <taxon>Ustilaginomycetes</taxon>
        <taxon>Ustilaginales</taxon>
        <taxon>Ustilaginaceae</taxon>
        <taxon>Moesziomyces</taxon>
    </lineage>
</organism>
<proteinExistence type="inferred from homology"/>
<evidence type="ECO:0000256" key="2">
    <source>
        <dbReference type="ARBA" id="ARBA00006636"/>
    </source>
</evidence>
<dbReference type="Pfam" id="PF00535">
    <property type="entry name" value="Glycos_transf_2"/>
    <property type="match status" value="1"/>
</dbReference>
<feature type="region of interest" description="Disordered" evidence="17">
    <location>
        <begin position="646"/>
        <end position="717"/>
    </location>
</feature>
<keyword evidence="21" id="KW-1185">Reference proteome</keyword>
<dbReference type="InterPro" id="IPR016035">
    <property type="entry name" value="Acyl_Trfase/lysoPLipase"/>
</dbReference>
<dbReference type="GO" id="GO:0004622">
    <property type="term" value="F:phosphatidylcholine lysophospholipase activity"/>
    <property type="evidence" value="ECO:0007669"/>
    <property type="project" value="UniProtKB-EC"/>
</dbReference>
<dbReference type="SUPFAM" id="SSF53448">
    <property type="entry name" value="Nucleotide-diphospho-sugar transferases"/>
    <property type="match status" value="1"/>
</dbReference>
<keyword evidence="12 16" id="KW-0472">Membrane</keyword>
<dbReference type="EMBL" id="DF830071">
    <property type="protein sequence ID" value="GAK63956.1"/>
    <property type="molecule type" value="Genomic_DNA"/>
</dbReference>
<dbReference type="GeneID" id="26302977"/>
<feature type="compositionally biased region" description="Polar residues" evidence="17">
    <location>
        <begin position="646"/>
        <end position="656"/>
    </location>
</feature>
<dbReference type="SUPFAM" id="SSF52151">
    <property type="entry name" value="FabD/lysophospholipase-like"/>
    <property type="match status" value="1"/>
</dbReference>
<feature type="short sequence motif" description="GXSXG" evidence="15">
    <location>
        <begin position="1588"/>
        <end position="1592"/>
    </location>
</feature>
<dbReference type="HOGENOM" id="CLU_000960_1_1_1"/>
<dbReference type="CDD" id="cd00038">
    <property type="entry name" value="CAP_ED"/>
    <property type="match status" value="1"/>
</dbReference>
<dbReference type="Gene3D" id="2.60.120.10">
    <property type="entry name" value="Jelly Rolls"/>
    <property type="match status" value="3"/>
</dbReference>
<evidence type="ECO:0000256" key="3">
    <source>
        <dbReference type="ARBA" id="ARBA00013274"/>
    </source>
</evidence>
<comment type="subcellular location">
    <subcellularLocation>
        <location evidence="1">Endoplasmic reticulum membrane</location>
        <topology evidence="1">Multi-pass membrane protein</topology>
    </subcellularLocation>
</comment>
<evidence type="ECO:0000256" key="6">
    <source>
        <dbReference type="ARBA" id="ARBA00022737"/>
    </source>
</evidence>
<dbReference type="InterPro" id="IPR001423">
    <property type="entry name" value="LysoPLipase_patatin_CS"/>
</dbReference>
<dbReference type="PROSITE" id="PS01237">
    <property type="entry name" value="UPF0028"/>
    <property type="match status" value="1"/>
</dbReference>
<dbReference type="InterPro" id="IPR001173">
    <property type="entry name" value="Glyco_trans_2-like"/>
</dbReference>
<dbReference type="EC" id="3.1.1.5" evidence="3 16"/>
<keyword evidence="6" id="KW-0677">Repeat</keyword>
<dbReference type="FunFam" id="3.40.1090.10:FF:000007">
    <property type="entry name" value="Lysophospholipase NTE1"/>
    <property type="match status" value="1"/>
</dbReference>
<feature type="region of interest" description="Disordered" evidence="17">
    <location>
        <begin position="943"/>
        <end position="1121"/>
    </location>
</feature>
<dbReference type="SMART" id="SM00100">
    <property type="entry name" value="cNMP"/>
    <property type="match status" value="1"/>
</dbReference>
<evidence type="ECO:0000259" key="19">
    <source>
        <dbReference type="PROSITE" id="PS51635"/>
    </source>
</evidence>
<feature type="transmembrane region" description="Helical" evidence="16">
    <location>
        <begin position="100"/>
        <end position="120"/>
    </location>
</feature>